<accession>A0ABV7LHV7</accession>
<dbReference type="EMBL" id="JBHRUV010000093">
    <property type="protein sequence ID" value="MFC3267199.1"/>
    <property type="molecule type" value="Genomic_DNA"/>
</dbReference>
<sequence>MSAPGFAASPDVTLDAFLGGRLTLAQFRRGHHRAGTDGVLAAMAAAPLAAEMAARSPDGAVDVLDMGAGCGVIGLAVAQAVPRARVALAERDAQLAALCRDNASRNGLAQRVRVAEADLLARPAELAAAGLAPGSQDLVVTNPPWFAPGRVRPSPGDGRRAAHVFAPEDSAAEAPLAAWLRAACRLLRPGGLLLVIHRAEALPELLASMARRFGDIRVAPVAPRAGAPAVRVLVRAARGRRSPFVLEPALTLHEADGRFTPLAGAVHAGAPLPWGSWGAAAGADGAGG</sequence>
<dbReference type="InterPro" id="IPR002052">
    <property type="entry name" value="DNA_methylase_N6_adenine_CS"/>
</dbReference>
<keyword evidence="1 4" id="KW-0489">Methyltransferase</keyword>
<comment type="caution">
    <text evidence="4">The sequence shown here is derived from an EMBL/GenBank/DDBJ whole genome shotgun (WGS) entry which is preliminary data.</text>
</comment>
<keyword evidence="5" id="KW-1185">Reference proteome</keyword>
<evidence type="ECO:0000313" key="5">
    <source>
        <dbReference type="Proteomes" id="UP001595536"/>
    </source>
</evidence>
<dbReference type="RefSeq" id="WP_376830972.1">
    <property type="nucleotide sequence ID" value="NZ_JBHLWR010000006.1"/>
</dbReference>
<keyword evidence="2" id="KW-0949">S-adenosyl-L-methionine</keyword>
<dbReference type="Gene3D" id="3.40.50.150">
    <property type="entry name" value="Vaccinia Virus protein VP39"/>
    <property type="match status" value="1"/>
</dbReference>
<keyword evidence="4" id="KW-0808">Transferase</keyword>
<dbReference type="PROSITE" id="PS00092">
    <property type="entry name" value="N6_MTASE"/>
    <property type="match status" value="1"/>
</dbReference>
<proteinExistence type="predicted"/>
<evidence type="ECO:0000256" key="2">
    <source>
        <dbReference type="ARBA" id="ARBA00022691"/>
    </source>
</evidence>
<evidence type="ECO:0000313" key="4">
    <source>
        <dbReference type="EMBL" id="MFC3267199.1"/>
    </source>
</evidence>
<dbReference type="InterPro" id="IPR029063">
    <property type="entry name" value="SAM-dependent_MTases_sf"/>
</dbReference>
<name>A0ABV7LHV7_9HYPH</name>
<organism evidence="4 5">
    <name type="scientific">Camelimonas abortus</name>
    <dbReference type="NCBI Taxonomy" id="1017184"/>
    <lineage>
        <taxon>Bacteria</taxon>
        <taxon>Pseudomonadati</taxon>
        <taxon>Pseudomonadota</taxon>
        <taxon>Alphaproteobacteria</taxon>
        <taxon>Hyphomicrobiales</taxon>
        <taxon>Chelatococcaceae</taxon>
        <taxon>Camelimonas</taxon>
    </lineage>
</organism>
<protein>
    <submittedName>
        <fullName evidence="4">tRNA1(Val) (Adenine(37)-N6)-methyltransferase</fullName>
        <ecNumber evidence="4">2.1.1.223</ecNumber>
    </submittedName>
</protein>
<dbReference type="EC" id="2.1.1.223" evidence="4"/>
<dbReference type="Pfam" id="PF05175">
    <property type="entry name" value="MTS"/>
    <property type="match status" value="1"/>
</dbReference>
<dbReference type="GO" id="GO:0032259">
    <property type="term" value="P:methylation"/>
    <property type="evidence" value="ECO:0007669"/>
    <property type="project" value="UniProtKB-KW"/>
</dbReference>
<evidence type="ECO:0000259" key="3">
    <source>
        <dbReference type="Pfam" id="PF05175"/>
    </source>
</evidence>
<dbReference type="InterPro" id="IPR007848">
    <property type="entry name" value="Small_mtfrase_dom"/>
</dbReference>
<dbReference type="GO" id="GO:0008168">
    <property type="term" value="F:methyltransferase activity"/>
    <property type="evidence" value="ECO:0007669"/>
    <property type="project" value="UniProtKB-KW"/>
</dbReference>
<feature type="domain" description="Methyltransferase small" evidence="3">
    <location>
        <begin position="61"/>
        <end position="147"/>
    </location>
</feature>
<evidence type="ECO:0000256" key="1">
    <source>
        <dbReference type="ARBA" id="ARBA00022603"/>
    </source>
</evidence>
<dbReference type="Proteomes" id="UP001595536">
    <property type="component" value="Unassembled WGS sequence"/>
</dbReference>
<gene>
    <name evidence="4" type="ORF">ACFOEX_12685</name>
</gene>
<dbReference type="SUPFAM" id="SSF53335">
    <property type="entry name" value="S-adenosyl-L-methionine-dependent methyltransferases"/>
    <property type="match status" value="1"/>
</dbReference>
<dbReference type="PANTHER" id="PTHR47739">
    <property type="entry name" value="TRNA1(VAL) (ADENINE(37)-N6)-METHYLTRANSFERASE"/>
    <property type="match status" value="1"/>
</dbReference>
<reference evidence="5" key="1">
    <citation type="journal article" date="2019" name="Int. J. Syst. Evol. Microbiol.">
        <title>The Global Catalogue of Microorganisms (GCM) 10K type strain sequencing project: providing services to taxonomists for standard genome sequencing and annotation.</title>
        <authorList>
            <consortium name="The Broad Institute Genomics Platform"/>
            <consortium name="The Broad Institute Genome Sequencing Center for Infectious Disease"/>
            <person name="Wu L."/>
            <person name="Ma J."/>
        </authorList>
    </citation>
    <scope>NUCLEOTIDE SEQUENCE [LARGE SCALE GENOMIC DNA]</scope>
    <source>
        <strain evidence="5">CCM 7941</strain>
    </source>
</reference>
<dbReference type="InterPro" id="IPR050210">
    <property type="entry name" value="tRNA_Adenine-N(6)_MTase"/>
</dbReference>
<dbReference type="PANTHER" id="PTHR47739:SF1">
    <property type="entry name" value="TRNA1(VAL) (ADENINE(37)-N6)-METHYLTRANSFERASE"/>
    <property type="match status" value="1"/>
</dbReference>